<evidence type="ECO:0000256" key="1">
    <source>
        <dbReference type="ARBA" id="ARBA00006975"/>
    </source>
</evidence>
<reference evidence="6" key="1">
    <citation type="journal article" date="2021" name="Syst. Appl. Microbiol.">
        <title>Roseomonas hellenica sp. nov., isolated from roots of wild-growing Alkanna tinctoria.</title>
        <authorList>
            <person name="Rat A."/>
            <person name="Naranjo H.D."/>
            <person name="Lebbe L."/>
            <person name="Cnockaert M."/>
            <person name="Krigas N."/>
            <person name="Grigoriadou K."/>
            <person name="Maloupa E."/>
            <person name="Willems A."/>
        </authorList>
    </citation>
    <scope>NUCLEOTIDE SEQUENCE [LARGE SCALE GENOMIC DNA]</scope>
    <source>
        <strain evidence="6">LMG 31523</strain>
    </source>
</reference>
<evidence type="ECO:0000256" key="4">
    <source>
        <dbReference type="RuleBase" id="RU000535"/>
    </source>
</evidence>
<dbReference type="PROSITE" id="PS00681">
    <property type="entry name" value="CHAPERONINS_CPN10"/>
    <property type="match status" value="1"/>
</dbReference>
<dbReference type="PANTHER" id="PTHR10772">
    <property type="entry name" value="10 KDA HEAT SHOCK PROTEIN"/>
    <property type="match status" value="1"/>
</dbReference>
<evidence type="ECO:0000313" key="6">
    <source>
        <dbReference type="Proteomes" id="UP001196870"/>
    </source>
</evidence>
<dbReference type="InterPro" id="IPR011032">
    <property type="entry name" value="GroES-like_sf"/>
</dbReference>
<keyword evidence="2 3" id="KW-0143">Chaperone</keyword>
<comment type="caution">
    <text evidence="5">The sequence shown here is derived from an EMBL/GenBank/DDBJ whole genome shotgun (WGS) entry which is preliminary data.</text>
</comment>
<comment type="similarity">
    <text evidence="1 3 4">Belongs to the GroES chaperonin family.</text>
</comment>
<dbReference type="InterPro" id="IPR018369">
    <property type="entry name" value="Chaprnonin_Cpn10_CS"/>
</dbReference>
<evidence type="ECO:0000256" key="2">
    <source>
        <dbReference type="ARBA" id="ARBA00023186"/>
    </source>
</evidence>
<dbReference type="InterPro" id="IPR037124">
    <property type="entry name" value="Chaperonin_GroES_sf"/>
</dbReference>
<dbReference type="PANTHER" id="PTHR10772:SF58">
    <property type="entry name" value="CO-CHAPERONIN GROES"/>
    <property type="match status" value="1"/>
</dbReference>
<dbReference type="NCBIfam" id="NF001533">
    <property type="entry name" value="PRK00364.2-4"/>
    <property type="match status" value="1"/>
</dbReference>
<dbReference type="RefSeq" id="WP_211855184.1">
    <property type="nucleotide sequence ID" value="NZ_JAAGBB010000034.1"/>
</dbReference>
<keyword evidence="6" id="KW-1185">Reference proteome</keyword>
<dbReference type="Pfam" id="PF00166">
    <property type="entry name" value="Cpn10"/>
    <property type="match status" value="1"/>
</dbReference>
<dbReference type="CDD" id="cd00320">
    <property type="entry name" value="cpn10"/>
    <property type="match status" value="1"/>
</dbReference>
<name>A0ABS5F4G8_9PROT</name>
<dbReference type="Gene3D" id="2.30.33.40">
    <property type="entry name" value="GroES chaperonin"/>
    <property type="match status" value="1"/>
</dbReference>
<dbReference type="Proteomes" id="UP001196870">
    <property type="component" value="Unassembled WGS sequence"/>
</dbReference>
<dbReference type="SMART" id="SM00883">
    <property type="entry name" value="Cpn10"/>
    <property type="match status" value="1"/>
</dbReference>
<evidence type="ECO:0000256" key="3">
    <source>
        <dbReference type="HAMAP-Rule" id="MF_00580"/>
    </source>
</evidence>
<organism evidence="5 6">
    <name type="scientific">Plastoroseomonas hellenica</name>
    <dbReference type="NCBI Taxonomy" id="2687306"/>
    <lineage>
        <taxon>Bacteria</taxon>
        <taxon>Pseudomonadati</taxon>
        <taxon>Pseudomonadota</taxon>
        <taxon>Alphaproteobacteria</taxon>
        <taxon>Acetobacterales</taxon>
        <taxon>Acetobacteraceae</taxon>
        <taxon>Plastoroseomonas</taxon>
    </lineage>
</organism>
<dbReference type="HAMAP" id="MF_00580">
    <property type="entry name" value="CH10"/>
    <property type="match status" value="1"/>
</dbReference>
<dbReference type="PRINTS" id="PR00297">
    <property type="entry name" value="CHAPERONIN10"/>
</dbReference>
<evidence type="ECO:0000313" key="5">
    <source>
        <dbReference type="EMBL" id="MBR0667404.1"/>
    </source>
</evidence>
<accession>A0ABS5F4G8</accession>
<dbReference type="NCBIfam" id="NF001529">
    <property type="entry name" value="PRK00364.1-5"/>
    <property type="match status" value="1"/>
</dbReference>
<dbReference type="InterPro" id="IPR020818">
    <property type="entry name" value="Chaperonin_GroES"/>
</dbReference>
<proteinExistence type="inferred from homology"/>
<keyword evidence="3" id="KW-0963">Cytoplasm</keyword>
<dbReference type="NCBIfam" id="NF001531">
    <property type="entry name" value="PRK00364.2-2"/>
    <property type="match status" value="1"/>
</dbReference>
<dbReference type="NCBIfam" id="NF001527">
    <property type="entry name" value="PRK00364.1-2"/>
    <property type="match status" value="1"/>
</dbReference>
<gene>
    <name evidence="3" type="primary">groES</name>
    <name evidence="3" type="synonym">groS</name>
    <name evidence="5" type="ORF">GXW71_23815</name>
</gene>
<comment type="subunit">
    <text evidence="3">Heptamer of 7 subunits arranged in a ring. Interacts with the chaperonin GroEL.</text>
</comment>
<sequence>MKFRPLHDRVVIRRLTAEEKSKGGIIIPDTVQEKPQEGEVVAVGPGAFNDAGVVTPLQVKAGDRVLFGKWSGNEVKIDGEELLIMKESDLMGVIEGAAAVRDKAA</sequence>
<dbReference type="EMBL" id="JAAGBB010000034">
    <property type="protein sequence ID" value="MBR0667404.1"/>
    <property type="molecule type" value="Genomic_DNA"/>
</dbReference>
<comment type="function">
    <text evidence="3 4">Together with the chaperonin GroEL, plays an essential role in assisting protein folding. The GroEL-GroES system forms a nano-cage that allows encapsulation of the non-native substrate proteins and provides a physical environment optimized to promote and accelerate protein folding. GroES binds to the apical surface of the GroEL ring, thereby capping the opening of the GroEL channel.</text>
</comment>
<comment type="subcellular location">
    <subcellularLocation>
        <location evidence="3">Cytoplasm</location>
    </subcellularLocation>
</comment>
<protein>
    <recommendedName>
        <fullName evidence="3">Co-chaperonin GroES</fullName>
    </recommendedName>
    <alternativeName>
        <fullName evidence="3">10 kDa chaperonin</fullName>
    </alternativeName>
    <alternativeName>
        <fullName evidence="3">Chaperonin-10</fullName>
        <shortName evidence="3">Cpn10</shortName>
    </alternativeName>
</protein>
<dbReference type="SUPFAM" id="SSF50129">
    <property type="entry name" value="GroES-like"/>
    <property type="match status" value="1"/>
</dbReference>